<evidence type="ECO:0000256" key="1">
    <source>
        <dbReference type="SAM" id="SignalP"/>
    </source>
</evidence>
<dbReference type="InterPro" id="IPR011990">
    <property type="entry name" value="TPR-like_helical_dom_sf"/>
</dbReference>
<keyword evidence="3" id="KW-1185">Reference proteome</keyword>
<dbReference type="Proteomes" id="UP000638732">
    <property type="component" value="Unassembled WGS sequence"/>
</dbReference>
<name>A0A965ZLY9_9SPHI</name>
<comment type="caution">
    <text evidence="2">The sequence shown here is derived from an EMBL/GenBank/DDBJ whole genome shotgun (WGS) entry which is preliminary data.</text>
</comment>
<evidence type="ECO:0008006" key="4">
    <source>
        <dbReference type="Google" id="ProtNLM"/>
    </source>
</evidence>
<feature type="chain" id="PRO_5037147295" description="Tetratricopeptide repeat protein" evidence="1">
    <location>
        <begin position="20"/>
        <end position="241"/>
    </location>
</feature>
<dbReference type="EMBL" id="WWEO01000045">
    <property type="protein sequence ID" value="NCD72051.1"/>
    <property type="molecule type" value="Genomic_DNA"/>
</dbReference>
<dbReference type="AlphaFoldDB" id="A0A965ZLY9"/>
<protein>
    <recommendedName>
        <fullName evidence="4">Tetratricopeptide repeat protein</fullName>
    </recommendedName>
</protein>
<dbReference type="SUPFAM" id="SSF48452">
    <property type="entry name" value="TPR-like"/>
    <property type="match status" value="1"/>
</dbReference>
<evidence type="ECO:0000313" key="2">
    <source>
        <dbReference type="EMBL" id="NCD72051.1"/>
    </source>
</evidence>
<dbReference type="RefSeq" id="WP_166588020.1">
    <property type="nucleotide sequence ID" value="NZ_WWEO01000045.1"/>
</dbReference>
<accession>A0A965ZLY9</accession>
<organism evidence="2 3">
    <name type="scientific">Mucilaginibacter agri</name>
    <dbReference type="NCBI Taxonomy" id="2695265"/>
    <lineage>
        <taxon>Bacteria</taxon>
        <taxon>Pseudomonadati</taxon>
        <taxon>Bacteroidota</taxon>
        <taxon>Sphingobacteriia</taxon>
        <taxon>Sphingobacteriales</taxon>
        <taxon>Sphingobacteriaceae</taxon>
        <taxon>Mucilaginibacter</taxon>
    </lineage>
</organism>
<keyword evidence="1" id="KW-0732">Signal</keyword>
<sequence length="241" mass="27594">MKKLSLFTLSLFLSIHLFAQSASPDSLQKQIDTTSSSALKGKLYTQMAESYMKYSALQDRTLKNQYQENALKYTLLSLHEFSRTDDSVGLRKAFDRLTRVYHDQKKYSQAKWFILQSNTMAREQNDVPNIIQSLITLAGIKMDIHDFDLARRDLREALELSSANCFADQQSAVMLSYARLYNSTNSGKQAAAAMKRYAFMKDSMARDSEARSMAKLRPRKKYYTAGYKPKDKPVTQRVASL</sequence>
<dbReference type="Gene3D" id="1.25.40.10">
    <property type="entry name" value="Tetratricopeptide repeat domain"/>
    <property type="match status" value="1"/>
</dbReference>
<feature type="signal peptide" evidence="1">
    <location>
        <begin position="1"/>
        <end position="19"/>
    </location>
</feature>
<evidence type="ECO:0000313" key="3">
    <source>
        <dbReference type="Proteomes" id="UP000638732"/>
    </source>
</evidence>
<proteinExistence type="predicted"/>
<reference evidence="2" key="2">
    <citation type="submission" date="2020-10" db="EMBL/GenBank/DDBJ databases">
        <title>Mucilaginibacter sp. nov., isolated from soil.</title>
        <authorList>
            <person name="Jeon C.O."/>
        </authorList>
    </citation>
    <scope>NUCLEOTIDE SEQUENCE</scope>
    <source>
        <strain evidence="2">R11</strain>
    </source>
</reference>
<reference evidence="2" key="1">
    <citation type="submission" date="2020-01" db="EMBL/GenBank/DDBJ databases">
        <authorList>
            <person name="Seo Y.L."/>
        </authorList>
    </citation>
    <scope>NUCLEOTIDE SEQUENCE</scope>
    <source>
        <strain evidence="2">R11</strain>
    </source>
</reference>
<gene>
    <name evidence="2" type="ORF">GSY63_21990</name>
</gene>